<reference evidence="2" key="1">
    <citation type="submission" date="2022-03" db="EMBL/GenBank/DDBJ databases">
        <authorList>
            <person name="Martin C."/>
        </authorList>
    </citation>
    <scope>NUCLEOTIDE SEQUENCE</scope>
</reference>
<accession>A0A8S4N7G6</accession>
<dbReference type="Gene3D" id="3.40.50.300">
    <property type="entry name" value="P-loop containing nucleotide triphosphate hydrolases"/>
    <property type="match status" value="1"/>
</dbReference>
<gene>
    <name evidence="2" type="ORF">OFUS_LOCUS4404</name>
</gene>
<proteinExistence type="predicted"/>
<feature type="domain" description="NB-ARC" evidence="1">
    <location>
        <begin position="57"/>
        <end position="218"/>
    </location>
</feature>
<name>A0A8S4N7G6_OWEFU</name>
<dbReference type="SUPFAM" id="SSF52540">
    <property type="entry name" value="P-loop containing nucleoside triphosphate hydrolases"/>
    <property type="match status" value="1"/>
</dbReference>
<dbReference type="EMBL" id="CAIIXF020000002">
    <property type="protein sequence ID" value="CAH1777349.1"/>
    <property type="molecule type" value="Genomic_DNA"/>
</dbReference>
<dbReference type="Pfam" id="PF00931">
    <property type="entry name" value="NB-ARC"/>
    <property type="match status" value="1"/>
</dbReference>
<evidence type="ECO:0000313" key="2">
    <source>
        <dbReference type="EMBL" id="CAH1777349.1"/>
    </source>
</evidence>
<dbReference type="InterPro" id="IPR027417">
    <property type="entry name" value="P-loop_NTPase"/>
</dbReference>
<evidence type="ECO:0000313" key="3">
    <source>
        <dbReference type="Proteomes" id="UP000749559"/>
    </source>
</evidence>
<comment type="caution">
    <text evidence="2">The sequence shown here is derived from an EMBL/GenBank/DDBJ whole genome shotgun (WGS) entry which is preliminary data.</text>
</comment>
<keyword evidence="3" id="KW-1185">Reference proteome</keyword>
<dbReference type="Proteomes" id="UP000749559">
    <property type="component" value="Unassembled WGS sequence"/>
</dbReference>
<protein>
    <recommendedName>
        <fullName evidence="1">NB-ARC domain-containing protein</fullName>
    </recommendedName>
</protein>
<organism evidence="2 3">
    <name type="scientific">Owenia fusiformis</name>
    <name type="common">Polychaete worm</name>
    <dbReference type="NCBI Taxonomy" id="6347"/>
    <lineage>
        <taxon>Eukaryota</taxon>
        <taxon>Metazoa</taxon>
        <taxon>Spiralia</taxon>
        <taxon>Lophotrochozoa</taxon>
        <taxon>Annelida</taxon>
        <taxon>Polychaeta</taxon>
        <taxon>Sedentaria</taxon>
        <taxon>Canalipalpata</taxon>
        <taxon>Sabellida</taxon>
        <taxon>Oweniida</taxon>
        <taxon>Oweniidae</taxon>
        <taxon>Owenia</taxon>
    </lineage>
</organism>
<dbReference type="AlphaFoldDB" id="A0A8S4N7G6"/>
<evidence type="ECO:0000259" key="1">
    <source>
        <dbReference type="Pfam" id="PF00931"/>
    </source>
</evidence>
<dbReference type="GO" id="GO:0043531">
    <property type="term" value="F:ADP binding"/>
    <property type="evidence" value="ECO:0007669"/>
    <property type="project" value="InterPro"/>
</dbReference>
<dbReference type="InterPro" id="IPR002182">
    <property type="entry name" value="NB-ARC"/>
</dbReference>
<dbReference type="OrthoDB" id="6140382at2759"/>
<sequence>MASPTGPREGQCSDVEHQIPVSESGTTDINLDVHSDYAGTVSNTSNITGNASAFMHTDDLQRCLDHMTRLNCVILTGMSGIGKTEIAKKYWHTKKSNYDVGWLIPSKSNKELRTSIFQFLEKLDAIRIKIDLTKDMELPKVLEKIHLEISGTSTGINSKIKYLLIFDDVREETHQAIVEGFPSRPNIAVIITTQQSLLSNKYSLELKGFTEEEALKMLHDINDSDELKHSLWEAMSHLPSALVCAGYDIKKIQRGIRHYIKGIQDKDQYKSIEKRDLQILGISYDGKTPIEAHVSNAKTMLDELKEENESLCFVLKTIGFFNSKDIPEFILRDILRQRNIDNTGIVIEDEKLDYLIDQLVTKMQARSYVTLSPNGNHGDDGRFVDTHDLVQLGIRYAMEEKDEKPILETLMRVLLRYFAKDTRYMKFFSRITRLMPHVETVLDHFEKLGVMDVTFDMKVMAIAMNDILGYSYTQKNFIDVAEEKLTKSVDMLYKVLNIEEQDLDRHIKGGLQGKDRDDVEKFAQEKAKFIFSKLKGLGDILVDKLVLNTVLNTADVNLIESKLPKVKLPKLLSQNRTDRKIYDTLVDNELAISEEIMKTIYLPELFASVLYSHGRMYFYKSTKDRTNTFISNLRVASALCEIIQKKMKCVVLHRILTQRNGLMYLYSEKTDEFGEEKDGNKILEDLYKGKSEYEKLRRRTDEEDWYQYGILKVTQGDSFHKCKCLEKIIYICTEILKLETSLQKREGVVEEGRDATRELMDVLDHQEKESKLHKASNFYSVTAKFYDEAKCWDEAFNYYTKTIDRCKHPDRGNIEWKKYGECCLSVMRVARNVDKKEKIVKEFFDAVNTIRHGHIVFRRCARKVFAVWICTSP</sequence>